<evidence type="ECO:0000256" key="1">
    <source>
        <dbReference type="SAM" id="MobiDB-lite"/>
    </source>
</evidence>
<gene>
    <name evidence="3" type="ORF">EET67_09275</name>
</gene>
<dbReference type="SUPFAM" id="SSF46785">
    <property type="entry name" value="Winged helix' DNA-binding domain"/>
    <property type="match status" value="1"/>
</dbReference>
<keyword evidence="4" id="KW-1185">Reference proteome</keyword>
<dbReference type="PROSITE" id="PS50995">
    <property type="entry name" value="HTH_MARR_2"/>
    <property type="match status" value="1"/>
</dbReference>
<dbReference type="InterPro" id="IPR036390">
    <property type="entry name" value="WH_DNA-bd_sf"/>
</dbReference>
<evidence type="ECO:0000313" key="3">
    <source>
        <dbReference type="EMBL" id="RUM98277.1"/>
    </source>
</evidence>
<dbReference type="Pfam" id="PF01047">
    <property type="entry name" value="MarR"/>
    <property type="match status" value="1"/>
</dbReference>
<evidence type="ECO:0000259" key="2">
    <source>
        <dbReference type="PROSITE" id="PS50995"/>
    </source>
</evidence>
<dbReference type="InterPro" id="IPR000835">
    <property type="entry name" value="HTH_MarR-typ"/>
</dbReference>
<dbReference type="OrthoDB" id="7349109at2"/>
<protein>
    <submittedName>
        <fullName evidence="3">MarR family transcriptional regulator</fullName>
    </submittedName>
</protein>
<dbReference type="GO" id="GO:0003700">
    <property type="term" value="F:DNA-binding transcription factor activity"/>
    <property type="evidence" value="ECO:0007669"/>
    <property type="project" value="InterPro"/>
</dbReference>
<reference evidence="3 4" key="1">
    <citation type="submission" date="2018-11" db="EMBL/GenBank/DDBJ databases">
        <title>Pseudaminobacter arsenicus sp. nov., an arsenic-resistant bacterium isolated from arsenic-rich aquifers.</title>
        <authorList>
            <person name="Mu Y."/>
        </authorList>
    </citation>
    <scope>NUCLEOTIDE SEQUENCE [LARGE SCALE GENOMIC DNA]</scope>
    <source>
        <strain evidence="3 4">CB3</strain>
    </source>
</reference>
<dbReference type="PANTHER" id="PTHR33164">
    <property type="entry name" value="TRANSCRIPTIONAL REGULATOR, MARR FAMILY"/>
    <property type="match status" value="1"/>
</dbReference>
<name>A0A432V807_9HYPH</name>
<organism evidence="3 4">
    <name type="scientific">Borborobacter arsenicus</name>
    <dbReference type="NCBI Taxonomy" id="1851146"/>
    <lineage>
        <taxon>Bacteria</taxon>
        <taxon>Pseudomonadati</taxon>
        <taxon>Pseudomonadota</taxon>
        <taxon>Alphaproteobacteria</taxon>
        <taxon>Hyphomicrobiales</taxon>
        <taxon>Phyllobacteriaceae</taxon>
        <taxon>Borborobacter</taxon>
    </lineage>
</organism>
<dbReference type="RefSeq" id="WP_128626657.1">
    <property type="nucleotide sequence ID" value="NZ_RKST01000007.1"/>
</dbReference>
<dbReference type="PRINTS" id="PR00598">
    <property type="entry name" value="HTHMARR"/>
</dbReference>
<comment type="caution">
    <text evidence="3">The sequence shown here is derived from an EMBL/GenBank/DDBJ whole genome shotgun (WGS) entry which is preliminary data.</text>
</comment>
<dbReference type="EMBL" id="RKST01000007">
    <property type="protein sequence ID" value="RUM98277.1"/>
    <property type="molecule type" value="Genomic_DNA"/>
</dbReference>
<sequence length="190" mass="20368">MNAGPKSGPLAAPSQKAARSARDKAAPASTPATERVKLPKSPGFMVRRLHQVFVASFHQKLEPLGLTPAQVTLLSIVRVNPAIDQVSLAAEAVLDTSTVADVVRRMAERGLVKREAGVVDKRTRTVSLTPEGHKVLAQAQILVHDARTQLMAPLSGAELEQFLGLLERLLVAHENGSSPWSRLIEPEKAG</sequence>
<dbReference type="AlphaFoldDB" id="A0A432V807"/>
<dbReference type="PANTHER" id="PTHR33164:SF95">
    <property type="entry name" value="TRANSCRIPTIONAL REGULATOR"/>
    <property type="match status" value="1"/>
</dbReference>
<dbReference type="InterPro" id="IPR039422">
    <property type="entry name" value="MarR/SlyA-like"/>
</dbReference>
<dbReference type="GO" id="GO:0006950">
    <property type="term" value="P:response to stress"/>
    <property type="evidence" value="ECO:0007669"/>
    <property type="project" value="TreeGrafter"/>
</dbReference>
<feature type="domain" description="HTH marR-type" evidence="2">
    <location>
        <begin position="42"/>
        <end position="171"/>
    </location>
</feature>
<dbReference type="SMART" id="SM00347">
    <property type="entry name" value="HTH_MARR"/>
    <property type="match status" value="1"/>
</dbReference>
<feature type="region of interest" description="Disordered" evidence="1">
    <location>
        <begin position="1"/>
        <end position="38"/>
    </location>
</feature>
<dbReference type="Gene3D" id="1.10.10.10">
    <property type="entry name" value="Winged helix-like DNA-binding domain superfamily/Winged helix DNA-binding domain"/>
    <property type="match status" value="1"/>
</dbReference>
<dbReference type="Proteomes" id="UP000281647">
    <property type="component" value="Unassembled WGS sequence"/>
</dbReference>
<accession>A0A432V807</accession>
<dbReference type="InterPro" id="IPR036388">
    <property type="entry name" value="WH-like_DNA-bd_sf"/>
</dbReference>
<evidence type="ECO:0000313" key="4">
    <source>
        <dbReference type="Proteomes" id="UP000281647"/>
    </source>
</evidence>
<proteinExistence type="predicted"/>